<dbReference type="NCBIfam" id="NF007110">
    <property type="entry name" value="PRK09559.1"/>
    <property type="match status" value="1"/>
</dbReference>
<evidence type="ECO:0000256" key="2">
    <source>
        <dbReference type="ARBA" id="ARBA00022694"/>
    </source>
</evidence>
<keyword evidence="1 4" id="KW-0963">Cytoplasm</keyword>
<proteinExistence type="inferred from homology"/>
<reference evidence="6 7" key="1">
    <citation type="submission" date="2018-08" db="EMBL/GenBank/DDBJ databases">
        <title>Vibrio isolated from the Eastern China Marginal Seas.</title>
        <authorList>
            <person name="Li Y."/>
        </authorList>
    </citation>
    <scope>NUCLEOTIDE SEQUENCE [LARGE SCALE GENOMIC DNA]</scope>
    <source>
        <strain evidence="6 7">BEI233</strain>
    </source>
</reference>
<organism evidence="6 7">
    <name type="scientific">Vibrio sinensis</name>
    <dbReference type="NCBI Taxonomy" id="2302434"/>
    <lineage>
        <taxon>Bacteria</taxon>
        <taxon>Pseudomonadati</taxon>
        <taxon>Pseudomonadota</taxon>
        <taxon>Gammaproteobacteria</taxon>
        <taxon>Vibrionales</taxon>
        <taxon>Vibrionaceae</taxon>
        <taxon>Vibrio</taxon>
    </lineage>
</organism>
<dbReference type="GO" id="GO:0008033">
    <property type="term" value="P:tRNA processing"/>
    <property type="evidence" value="ECO:0007669"/>
    <property type="project" value="UniProtKB-UniRule"/>
</dbReference>
<feature type="domain" description="tRNA-modifying protein YgfZ-like beta-barrel" evidence="5">
    <location>
        <begin position="237"/>
        <end position="304"/>
    </location>
</feature>
<dbReference type="GO" id="GO:0009451">
    <property type="term" value="P:RNA modification"/>
    <property type="evidence" value="ECO:0007669"/>
    <property type="project" value="InterPro"/>
</dbReference>
<comment type="subcellular location">
    <subcellularLocation>
        <location evidence="4">Cytoplasm</location>
    </subcellularLocation>
</comment>
<comment type="caution">
    <text evidence="6">The sequence shown here is derived from an EMBL/GenBank/DDBJ whole genome shotgun (WGS) entry which is preliminary data.</text>
</comment>
<dbReference type="Gene3D" id="3.30.70.1400">
    <property type="entry name" value="Aminomethyltransferase beta-barrel domains"/>
    <property type="match status" value="1"/>
</dbReference>
<dbReference type="PANTHER" id="PTHR22602">
    <property type="entry name" value="TRANSFERASE CAF17, MITOCHONDRIAL-RELATED"/>
    <property type="match status" value="1"/>
</dbReference>
<dbReference type="RefSeq" id="WP_120032012.1">
    <property type="nucleotide sequence ID" value="NZ_QVMU01000011.1"/>
</dbReference>
<protein>
    <recommendedName>
        <fullName evidence="4">tRNA-modifying protein YgfZ</fullName>
    </recommendedName>
</protein>
<evidence type="ECO:0000259" key="5">
    <source>
        <dbReference type="Pfam" id="PF21130"/>
    </source>
</evidence>
<dbReference type="InterPro" id="IPR029043">
    <property type="entry name" value="GcvT/YgfZ_C"/>
</dbReference>
<dbReference type="SUPFAM" id="SSF103025">
    <property type="entry name" value="Folate-binding domain"/>
    <property type="match status" value="1"/>
</dbReference>
<dbReference type="InterPro" id="IPR045179">
    <property type="entry name" value="YgfZ/GcvT"/>
</dbReference>
<dbReference type="InterPro" id="IPR017703">
    <property type="entry name" value="YgfZ/GCV_T_CS"/>
</dbReference>
<dbReference type="GO" id="GO:0005737">
    <property type="term" value="C:cytoplasm"/>
    <property type="evidence" value="ECO:0007669"/>
    <property type="project" value="UniProtKB-SubCell"/>
</dbReference>
<dbReference type="SUPFAM" id="SSF101790">
    <property type="entry name" value="Aminomethyltransferase beta-barrel domain"/>
    <property type="match status" value="1"/>
</dbReference>
<evidence type="ECO:0000313" key="6">
    <source>
        <dbReference type="EMBL" id="RJX70509.1"/>
    </source>
</evidence>
<gene>
    <name evidence="6" type="primary">ygfZ</name>
    <name evidence="6" type="ORF">DZ860_13180</name>
</gene>
<dbReference type="InterPro" id="IPR023758">
    <property type="entry name" value="tRNA-modifying_YgfZ"/>
</dbReference>
<sequence>MEWQNDFKPQSFTSNDSLPPLMVTALNSWGIIQANGDDKKSYLQGQVTCDVVTLEPHQVTFGSHCDAKGKVWSVFRLFHHQGGFAMLQPQSAIERELSELKKYAIFSKVDLTQSTDRLLGIMGEQAQSLIDSLSENTGDVRALEAGSAVKVGEQRWLVVLDEISAGRFIQAADAIQVDEAVWNLFEIESGSPIVEQAHQNLHIPQALNVQALNGISFKKGCYTGQETVARAKYRGMNKRALFTVQGQAPLGLVTPVELERSVGENWRSAGSMLAFFQYADGETIGQIVLPNDLDADTELRIKDQPDHKWQILTLPYSLDDED</sequence>
<dbReference type="Proteomes" id="UP000273252">
    <property type="component" value="Unassembled WGS sequence"/>
</dbReference>
<accession>A0A3A6QEP5</accession>
<comment type="similarity">
    <text evidence="4">Belongs to the tRNA-modifying YgfZ family.</text>
</comment>
<dbReference type="Gene3D" id="3.30.70.1630">
    <property type="match status" value="1"/>
</dbReference>
<dbReference type="Pfam" id="PF21130">
    <property type="entry name" value="YgfZ_barrel"/>
    <property type="match status" value="1"/>
</dbReference>
<dbReference type="EMBL" id="QVMU01000011">
    <property type="protein sequence ID" value="RJX70509.1"/>
    <property type="molecule type" value="Genomic_DNA"/>
</dbReference>
<evidence type="ECO:0000256" key="3">
    <source>
        <dbReference type="ARBA" id="ARBA00022954"/>
    </source>
</evidence>
<feature type="binding site" evidence="4">
    <location>
        <position position="29"/>
    </location>
    <ligand>
        <name>folate</name>
        <dbReference type="ChEBI" id="CHEBI:62501"/>
    </ligand>
</feature>
<evidence type="ECO:0000313" key="7">
    <source>
        <dbReference type="Proteomes" id="UP000273252"/>
    </source>
</evidence>
<comment type="function">
    <text evidence="4">Folate-binding protein involved in regulating the level of ATP-DnaA and in the modification of some tRNAs. It is probably a key factor in regulatory networks that act via tRNA modification, such as initiation of chromosomal replication.</text>
</comment>
<feature type="binding site" evidence="4">
    <location>
        <position position="182"/>
    </location>
    <ligand>
        <name>folate</name>
        <dbReference type="ChEBI" id="CHEBI:62501"/>
    </ligand>
</feature>
<keyword evidence="3 4" id="KW-0290">Folate-binding</keyword>
<dbReference type="Gene3D" id="2.40.30.160">
    <property type="match status" value="1"/>
</dbReference>
<dbReference type="AlphaFoldDB" id="A0A3A6QEP5"/>
<name>A0A3A6QEP5_9VIBR</name>
<keyword evidence="2 4" id="KW-0819">tRNA processing</keyword>
<dbReference type="GO" id="GO:0016226">
    <property type="term" value="P:iron-sulfur cluster assembly"/>
    <property type="evidence" value="ECO:0007669"/>
    <property type="project" value="TreeGrafter"/>
</dbReference>
<evidence type="ECO:0000256" key="1">
    <source>
        <dbReference type="ARBA" id="ARBA00022490"/>
    </source>
</evidence>
<dbReference type="OrthoDB" id="9796287at2"/>
<dbReference type="PANTHER" id="PTHR22602:SF0">
    <property type="entry name" value="TRANSFERASE CAF17, MITOCHONDRIAL-RELATED"/>
    <property type="match status" value="1"/>
</dbReference>
<dbReference type="GO" id="GO:0005542">
    <property type="term" value="F:folic acid binding"/>
    <property type="evidence" value="ECO:0007669"/>
    <property type="project" value="UniProtKB-UniRule"/>
</dbReference>
<keyword evidence="7" id="KW-1185">Reference proteome</keyword>
<dbReference type="InterPro" id="IPR048451">
    <property type="entry name" value="YgfZ_barrel"/>
</dbReference>
<evidence type="ECO:0000256" key="4">
    <source>
        <dbReference type="HAMAP-Rule" id="MF_01175"/>
    </source>
</evidence>
<dbReference type="NCBIfam" id="TIGR03317">
    <property type="entry name" value="ygfZ_signature"/>
    <property type="match status" value="1"/>
</dbReference>
<dbReference type="HAMAP" id="MF_01175">
    <property type="entry name" value="tRNA_modifying_YgfZ"/>
    <property type="match status" value="1"/>
</dbReference>